<dbReference type="PANTHER" id="PTHR46499">
    <property type="entry name" value="QUEUINE TRNA-RIBOSYLTRANSFERASE"/>
    <property type="match status" value="1"/>
</dbReference>
<dbReference type="InterPro" id="IPR002616">
    <property type="entry name" value="tRNA_ribo_trans-like"/>
</dbReference>
<comment type="subunit">
    <text evidence="4">Homodimer. Within each dimer, one monomer is responsible for RNA recognition and catalysis, while the other monomer binds to the replacement base PreQ1.</text>
</comment>
<dbReference type="SUPFAM" id="SSF51713">
    <property type="entry name" value="tRNA-guanine transglycosylase"/>
    <property type="match status" value="1"/>
</dbReference>
<feature type="binding site" evidence="4">
    <location>
        <begin position="89"/>
        <end position="93"/>
    </location>
    <ligand>
        <name>substrate</name>
    </ligand>
</feature>
<keyword evidence="3 4" id="KW-0819">tRNA processing</keyword>
<feature type="domain" description="tRNA-guanine(15) transglycosylase-like" evidence="5">
    <location>
        <begin position="140"/>
        <end position="431"/>
    </location>
</feature>
<dbReference type="NCBIfam" id="TIGR00430">
    <property type="entry name" value="Q_tRNA_tgt"/>
    <property type="match status" value="1"/>
</dbReference>
<evidence type="ECO:0000256" key="1">
    <source>
        <dbReference type="ARBA" id="ARBA00022676"/>
    </source>
</evidence>
<dbReference type="UniPathway" id="UPA00392"/>
<feature type="region of interest" description="RNA binding" evidence="4">
    <location>
        <begin position="296"/>
        <end position="302"/>
    </location>
</feature>
<comment type="similarity">
    <text evidence="4">Belongs to the queuine tRNA-ribosyltransferase family.</text>
</comment>
<comment type="function">
    <text evidence="4">Catalyzes the base-exchange of a guanine (G) residue with the queuine precursor 7-aminomethyl-7-deazaguanine (PreQ1) at position 34 (anticodon wobble position) in tRNAs with GU(N) anticodons (tRNA-Asp, -Asn, -His and -Tyr). Catalysis occurs through a double-displacement mechanism. The nucleophile active site attacks the C1' of nucleotide 34 to detach the guanine base from the RNA, forming a covalent enzyme-RNA intermediate. The proton acceptor active site deprotonates the incoming PreQ1, allowing a nucleophilic attack on the C1' of the ribose to form the product. After dissociation, two additional enzymatic reactions on the tRNA convert PreQ1 to queuine (Q), resulting in the hypermodified nucleoside queuosine (7-(((4,5-cis-dihydroxy-2-cyclopenten-1-yl)amino)methyl)-7-deazaguanosine).</text>
</comment>
<feature type="region of interest" description="RNA binding; important for wobble base 34 recognition" evidence="4">
    <location>
        <begin position="320"/>
        <end position="324"/>
    </location>
</feature>
<feature type="domain" description="tRNA-guanine(15) transglycosylase-like" evidence="5">
    <location>
        <begin position="12"/>
        <end position="109"/>
    </location>
</feature>
<evidence type="ECO:0000313" key="7">
    <source>
        <dbReference type="Proteomes" id="UP000231382"/>
    </source>
</evidence>
<feature type="binding site" evidence="4">
    <location>
        <position position="185"/>
    </location>
    <ligand>
        <name>substrate</name>
    </ligand>
</feature>
<dbReference type="EMBL" id="PEZW01000018">
    <property type="protein sequence ID" value="PIS07651.1"/>
    <property type="molecule type" value="Genomic_DNA"/>
</dbReference>
<dbReference type="AlphaFoldDB" id="A0A2H0W6F0"/>
<dbReference type="GO" id="GO:0008616">
    <property type="term" value="P:tRNA queuosine(34) biosynthetic process"/>
    <property type="evidence" value="ECO:0007669"/>
    <property type="project" value="UniProtKB-UniRule"/>
</dbReference>
<feature type="binding site" evidence="4">
    <location>
        <position position="364"/>
    </location>
    <ligand>
        <name>Zn(2+)</name>
        <dbReference type="ChEBI" id="CHEBI:29105"/>
    </ligand>
</feature>
<keyword evidence="2 4" id="KW-0808">Transferase</keyword>
<dbReference type="GO" id="GO:0008479">
    <property type="term" value="F:tRNA-guanosine(34) queuine transglycosylase activity"/>
    <property type="evidence" value="ECO:0007669"/>
    <property type="project" value="UniProtKB-UniRule"/>
</dbReference>
<keyword evidence="4" id="KW-0479">Metal-binding</keyword>
<dbReference type="EC" id="2.4.2.29" evidence="4"/>
<feature type="binding site" evidence="4">
    <location>
        <position position="238"/>
    </location>
    <ligand>
        <name>substrate</name>
    </ligand>
</feature>
<keyword evidence="4" id="KW-0862">Zinc</keyword>
<dbReference type="Gene3D" id="3.20.20.105">
    <property type="entry name" value="Queuine tRNA-ribosyltransferase-like"/>
    <property type="match status" value="1"/>
</dbReference>
<evidence type="ECO:0000256" key="2">
    <source>
        <dbReference type="ARBA" id="ARBA00022679"/>
    </source>
</evidence>
<gene>
    <name evidence="4 6" type="primary">tgt</name>
    <name evidence="6" type="ORF">COT78_03055</name>
</gene>
<sequence length="433" mass="48675">MYVLKRKLKNGTRVGKLYTPHGMISAPFFMPVGTVGSVKAMMPAELRAMGAEIILSNTYHLYLRPGEKNIKSLGGLHKFMNWDGPILTDSGGYQVFSLARGNNYSKNTVIPAQAGIQANQTQQNNFLDPGSQATGRDDTLKSMVKITDDGVEFRSHLDGSKHFFTPEKVIDIQLDLGVDILMPLDVCPSGKATREEVEEAVRLTTEWARRAKAHFDKKVASTEYRVPSKRPLLHGIIQGGLYEDLRRKSASELIELDFDGYSVGGLAVDFETRDMWNIVKLMGEILPEDKQRYLMGVGTPDDIIKATRLGMDMFDCVLPTRLARHGSVYIKNQKQKTKNDSEYELINLLKSEYRLDDKPIDENCGCEACRGNFWSRGNSEISPKINAKADGGGFSRAYISHLLRCNEILGHRLTTTHNLWTYLNLMCELRTEK</sequence>
<comment type="catalytic activity">
    <reaction evidence="4">
        <text>7-aminomethyl-7-carbaguanine + guanosine(34) in tRNA = 7-aminomethyl-7-carbaguanosine(34) in tRNA + guanine</text>
        <dbReference type="Rhea" id="RHEA:24104"/>
        <dbReference type="Rhea" id="RHEA-COMP:10341"/>
        <dbReference type="Rhea" id="RHEA-COMP:10342"/>
        <dbReference type="ChEBI" id="CHEBI:16235"/>
        <dbReference type="ChEBI" id="CHEBI:58703"/>
        <dbReference type="ChEBI" id="CHEBI:74269"/>
        <dbReference type="ChEBI" id="CHEBI:82833"/>
        <dbReference type="EC" id="2.4.2.29"/>
    </reaction>
</comment>
<dbReference type="PANTHER" id="PTHR46499:SF1">
    <property type="entry name" value="QUEUINE TRNA-RIBOSYLTRANSFERASE"/>
    <property type="match status" value="1"/>
</dbReference>
<comment type="caution">
    <text evidence="6">The sequence shown here is derived from an EMBL/GenBank/DDBJ whole genome shotgun (WGS) entry which is preliminary data.</text>
</comment>
<keyword evidence="4" id="KW-0671">Queuosine biosynthesis</keyword>
<reference evidence="7" key="1">
    <citation type="submission" date="2017-09" db="EMBL/GenBank/DDBJ databases">
        <title>Depth-based differentiation of microbial function through sediment-hosted aquifers and enrichment of novel symbionts in the deep terrestrial subsurface.</title>
        <authorList>
            <person name="Probst A.J."/>
            <person name="Ladd B."/>
            <person name="Jarett J.K."/>
            <person name="Geller-Mcgrath D.E."/>
            <person name="Sieber C.M.K."/>
            <person name="Emerson J.B."/>
            <person name="Anantharaman K."/>
            <person name="Thomas B.C."/>
            <person name="Malmstrom R."/>
            <person name="Stieglmeier M."/>
            <person name="Klingl A."/>
            <person name="Woyke T."/>
            <person name="Ryan C.M."/>
            <person name="Banfield J.F."/>
        </authorList>
    </citation>
    <scope>NUCLEOTIDE SEQUENCE [LARGE SCALE GENOMIC DNA]</scope>
</reference>
<comment type="pathway">
    <text evidence="4">tRNA modification; tRNA-queuosine biosynthesis.</text>
</comment>
<comment type="cofactor">
    <cofactor evidence="4">
        <name>Zn(2+)</name>
        <dbReference type="ChEBI" id="CHEBI:29105"/>
    </cofactor>
    <text evidence="4">Binds 1 zinc ion per subunit.</text>
</comment>
<dbReference type="Pfam" id="PF01702">
    <property type="entry name" value="TGT"/>
    <property type="match status" value="2"/>
</dbReference>
<dbReference type="Proteomes" id="UP000231382">
    <property type="component" value="Unassembled WGS sequence"/>
</dbReference>
<accession>A0A2H0W6F0</accession>
<dbReference type="GO" id="GO:0005829">
    <property type="term" value="C:cytosol"/>
    <property type="evidence" value="ECO:0007669"/>
    <property type="project" value="TreeGrafter"/>
</dbReference>
<feature type="binding site" evidence="4">
    <location>
        <position position="369"/>
    </location>
    <ligand>
        <name>Zn(2+)</name>
        <dbReference type="ChEBI" id="CHEBI:29105"/>
    </ligand>
</feature>
<organism evidence="6 7">
    <name type="scientific">Candidatus Berkelbacteria bacterium CG10_big_fil_rev_8_21_14_0_10_43_13</name>
    <dbReference type="NCBI Taxonomy" id="1974514"/>
    <lineage>
        <taxon>Bacteria</taxon>
        <taxon>Candidatus Berkelbacteria</taxon>
    </lineage>
</organism>
<evidence type="ECO:0000256" key="4">
    <source>
        <dbReference type="HAMAP-Rule" id="MF_00168"/>
    </source>
</evidence>
<name>A0A2H0W6F0_9BACT</name>
<dbReference type="InterPro" id="IPR004803">
    <property type="entry name" value="TGT"/>
</dbReference>
<feature type="binding site" evidence="4">
    <location>
        <position position="366"/>
    </location>
    <ligand>
        <name>Zn(2+)</name>
        <dbReference type="ChEBI" id="CHEBI:29105"/>
    </ligand>
</feature>
<feature type="binding site" evidence="4">
    <location>
        <position position="417"/>
    </location>
    <ligand>
        <name>Zn(2+)</name>
        <dbReference type="ChEBI" id="CHEBI:29105"/>
    </ligand>
</feature>
<dbReference type="NCBIfam" id="TIGR00449">
    <property type="entry name" value="tgt_general"/>
    <property type="match status" value="1"/>
</dbReference>
<evidence type="ECO:0000313" key="6">
    <source>
        <dbReference type="EMBL" id="PIS07651.1"/>
    </source>
</evidence>
<feature type="active site" description="Proton acceptor" evidence="4">
    <location>
        <position position="89"/>
    </location>
</feature>
<evidence type="ECO:0000256" key="3">
    <source>
        <dbReference type="ARBA" id="ARBA00022694"/>
    </source>
</evidence>
<feature type="active site" description="Nucleophile" evidence="4">
    <location>
        <position position="315"/>
    </location>
</feature>
<evidence type="ECO:0000259" key="5">
    <source>
        <dbReference type="Pfam" id="PF01702"/>
    </source>
</evidence>
<dbReference type="InterPro" id="IPR050076">
    <property type="entry name" value="ArchSynthase1/Queuine_TRR"/>
</dbReference>
<dbReference type="GO" id="GO:0046872">
    <property type="term" value="F:metal ion binding"/>
    <property type="evidence" value="ECO:0007669"/>
    <property type="project" value="UniProtKB-KW"/>
</dbReference>
<proteinExistence type="inferred from homology"/>
<feature type="binding site" evidence="4">
    <location>
        <position position="265"/>
    </location>
    <ligand>
        <name>substrate</name>
    </ligand>
</feature>
<dbReference type="InterPro" id="IPR036511">
    <property type="entry name" value="TGT-like_sf"/>
</dbReference>
<keyword evidence="1 4" id="KW-0328">Glycosyltransferase</keyword>
<protein>
    <recommendedName>
        <fullName evidence="4">Queuine tRNA-ribosyltransferase</fullName>
        <ecNumber evidence="4">2.4.2.29</ecNumber>
    </recommendedName>
    <alternativeName>
        <fullName evidence="4">Guanine insertion enzyme</fullName>
    </alternativeName>
    <alternativeName>
        <fullName evidence="4">tRNA-guanine transglycosylase</fullName>
    </alternativeName>
</protein>
<dbReference type="HAMAP" id="MF_00168">
    <property type="entry name" value="Q_tRNA_Tgt"/>
    <property type="match status" value="1"/>
</dbReference>